<evidence type="ECO:0000313" key="2">
    <source>
        <dbReference type="EMBL" id="SET56710.1"/>
    </source>
</evidence>
<dbReference type="InterPro" id="IPR006680">
    <property type="entry name" value="Amidohydro-rel"/>
</dbReference>
<dbReference type="InterPro" id="IPR020043">
    <property type="entry name" value="Deacetylase_Atu3266-like"/>
</dbReference>
<feature type="domain" description="Amidohydrolase-related" evidence="1">
    <location>
        <begin position="303"/>
        <end position="343"/>
    </location>
</feature>
<dbReference type="InterPro" id="IPR032466">
    <property type="entry name" value="Metal_Hydrolase"/>
</dbReference>
<keyword evidence="2" id="KW-0378">Hydrolase</keyword>
<keyword evidence="3" id="KW-1185">Reference proteome</keyword>
<reference evidence="2 3" key="1">
    <citation type="submission" date="2016-10" db="EMBL/GenBank/DDBJ databases">
        <authorList>
            <person name="de Groot N.N."/>
        </authorList>
    </citation>
    <scope>NUCLEOTIDE SEQUENCE [LARGE SCALE GENOMIC DNA]</scope>
    <source>
        <strain evidence="2 3">KH1P1</strain>
    </source>
</reference>
<dbReference type="SUPFAM" id="SSF51338">
    <property type="entry name" value="Composite domain of metallo-dependent hydrolases"/>
    <property type="match status" value="1"/>
</dbReference>
<dbReference type="Proteomes" id="UP000199820">
    <property type="component" value="Unassembled WGS sequence"/>
</dbReference>
<dbReference type="GO" id="GO:0019213">
    <property type="term" value="F:deacetylase activity"/>
    <property type="evidence" value="ECO:0007669"/>
    <property type="project" value="InterPro"/>
</dbReference>
<protein>
    <submittedName>
        <fullName evidence="2">Predicted amidohydrolase</fullName>
    </submittedName>
</protein>
<dbReference type="Gene3D" id="3.20.20.140">
    <property type="entry name" value="Metal-dependent hydrolases"/>
    <property type="match status" value="1"/>
</dbReference>
<dbReference type="RefSeq" id="WP_074649627.1">
    <property type="nucleotide sequence ID" value="NZ_FOIL01000025.1"/>
</dbReference>
<gene>
    <name evidence="2" type="ORF">SAMN04487771_102514</name>
</gene>
<dbReference type="PANTHER" id="PTHR42717">
    <property type="entry name" value="DIHYDROOROTASE-RELATED"/>
    <property type="match status" value="1"/>
</dbReference>
<dbReference type="Gene3D" id="2.30.40.10">
    <property type="entry name" value="Urease, subunit C, domain 1"/>
    <property type="match status" value="1"/>
</dbReference>
<dbReference type="PANTHER" id="PTHR42717:SF1">
    <property type="entry name" value="IMIDAZOLONEPROPIONASE AND RELATED AMIDOHYDROLASES"/>
    <property type="match status" value="1"/>
</dbReference>
<name>A0A1I0FF46_9FIRM</name>
<organism evidence="2 3">
    <name type="scientific">[Clostridium] aminophilum</name>
    <dbReference type="NCBI Taxonomy" id="1526"/>
    <lineage>
        <taxon>Bacteria</taxon>
        <taxon>Bacillati</taxon>
        <taxon>Bacillota</taxon>
        <taxon>Clostridia</taxon>
        <taxon>Lachnospirales</taxon>
        <taxon>Lachnospiraceae</taxon>
    </lineage>
</organism>
<dbReference type="SUPFAM" id="SSF51556">
    <property type="entry name" value="Metallo-dependent hydrolases"/>
    <property type="match status" value="1"/>
</dbReference>
<evidence type="ECO:0000259" key="1">
    <source>
        <dbReference type="Pfam" id="PF01979"/>
    </source>
</evidence>
<sequence length="396" mass="42403">MLDLLIINAKLLWSVSGKKSLSCVGIAKGKIQCVLPCSVKARKNLPTARKILDAGGNYLFPGFIDFHTHLFCHGSQFGLDADKLPSSGVTAAIDMGSAGWVNFPAMYRCDLLGKKIRTGAFLNISPVGQPGRGITEPLDDAAVSADGIAQILQEYPGAISGLKVRLSRNIVKDLGAKPLARAIELGDRFGLPVCVHTTDPPVPADEIAAALRPGDIYSHTYQGAGHTAADSEEVIRRMLDAQKRGVLIEVGNGTKNFSFRVAEICTKKGLYPDIISSDATPMTYQKGPSMWDLARVVSKFLLLGMPLADAIRAVTVTPARLLGLDHEIGSIAPGYEADLAIFRMDSSEILFCDSEGCERTGKAGLIPLMTLRSGQVIWHSEDSGLKVTEQTPDSAE</sequence>
<dbReference type="AlphaFoldDB" id="A0A1I0FF46"/>
<dbReference type="Pfam" id="PF01979">
    <property type="entry name" value="Amidohydro_1"/>
    <property type="match status" value="1"/>
</dbReference>
<dbReference type="GO" id="GO:0016810">
    <property type="term" value="F:hydrolase activity, acting on carbon-nitrogen (but not peptide) bonds"/>
    <property type="evidence" value="ECO:0007669"/>
    <property type="project" value="InterPro"/>
</dbReference>
<proteinExistence type="predicted"/>
<accession>A0A1I0FF46</accession>
<dbReference type="InterPro" id="IPR011059">
    <property type="entry name" value="Metal-dep_hydrolase_composite"/>
</dbReference>
<dbReference type="OrthoDB" id="9802793at2"/>
<dbReference type="EMBL" id="FOIL01000025">
    <property type="protein sequence ID" value="SET56710.1"/>
    <property type="molecule type" value="Genomic_DNA"/>
</dbReference>
<evidence type="ECO:0000313" key="3">
    <source>
        <dbReference type="Proteomes" id="UP000199820"/>
    </source>
</evidence>